<dbReference type="Gene3D" id="2.60.40.1180">
    <property type="entry name" value="Golgi alpha-mannosidase II"/>
    <property type="match status" value="1"/>
</dbReference>
<dbReference type="InterPro" id="IPR013780">
    <property type="entry name" value="Glyco_hydro_b"/>
</dbReference>
<comment type="caution">
    <text evidence="1">The sequence shown here is derived from an EMBL/GenBank/DDBJ whole genome shotgun (WGS) entry which is preliminary data.</text>
</comment>
<name>A0A0C1JWL6_9BACT</name>
<dbReference type="EMBL" id="JSAN01000081">
    <property type="protein sequence ID" value="KIC71607.1"/>
    <property type="molecule type" value="Genomic_DNA"/>
</dbReference>
<evidence type="ECO:0000313" key="2">
    <source>
        <dbReference type="Proteomes" id="UP000031465"/>
    </source>
</evidence>
<sequence>MMIKIAERLRPFSHQSGTLCLIPMSSFAVQVFPCLIRLFRWDLPTPQLVNEYHIFLKGPVEDFTIQTDLEKGKILVWGKTALGPIRYIITSTSTGISLMLDRSSEQGIVFKNQNEEQYVLKGKSIYLIKLMQRLEHPSLERLSLGNHKRQDWDLIKRRLDLTEIFPIWYSLGQWIPNSLGINNALEEIGCHFRKIEEIISQNQSDQAVPIWKQIFQATFQGILVPFWEDEFFQGIIDQTISPVCSPLALLKKGMHLMQRHFIQQKFNHIYLLPVLPPEFHCGRLLSIKLAEQGLLNMEWTKKVIRQASFYSAQQQDLYLHFRQVKKCRIKKQGQKATEWITSGECFNFEKNCYYIFDNFK</sequence>
<dbReference type="Proteomes" id="UP000031465">
    <property type="component" value="Unassembled WGS sequence"/>
</dbReference>
<protein>
    <submittedName>
        <fullName evidence="1">Uncharacterized protein</fullName>
    </submittedName>
</protein>
<proteinExistence type="predicted"/>
<organism evidence="1 2">
    <name type="scientific">Candidatus Protochlamydia amoebophila</name>
    <dbReference type="NCBI Taxonomy" id="362787"/>
    <lineage>
        <taxon>Bacteria</taxon>
        <taxon>Pseudomonadati</taxon>
        <taxon>Chlamydiota</taxon>
        <taxon>Chlamydiia</taxon>
        <taxon>Parachlamydiales</taxon>
        <taxon>Parachlamydiaceae</taxon>
        <taxon>Candidatus Protochlamydia</taxon>
    </lineage>
</organism>
<dbReference type="AlphaFoldDB" id="A0A0C1JWL6"/>
<evidence type="ECO:0000313" key="1">
    <source>
        <dbReference type="EMBL" id="KIC71607.1"/>
    </source>
</evidence>
<reference evidence="1 2" key="1">
    <citation type="journal article" date="2014" name="Mol. Biol. Evol.">
        <title>Massive expansion of Ubiquitination-related gene families within the Chlamydiae.</title>
        <authorList>
            <person name="Domman D."/>
            <person name="Collingro A."/>
            <person name="Lagkouvardos I."/>
            <person name="Gehre L."/>
            <person name="Weinmaier T."/>
            <person name="Rattei T."/>
            <person name="Subtil A."/>
            <person name="Horn M."/>
        </authorList>
    </citation>
    <scope>NUCLEOTIDE SEQUENCE [LARGE SCALE GENOMIC DNA]</scope>
    <source>
        <strain evidence="1 2">EI2</strain>
    </source>
</reference>
<accession>A0A0C1JWL6</accession>
<dbReference type="PATRIC" id="fig|362787.3.peg.1303"/>
<gene>
    <name evidence="1" type="ORF">DB44_DI00120</name>
</gene>